<dbReference type="InterPro" id="IPR001599">
    <property type="entry name" value="Macroglobln_a2"/>
</dbReference>
<dbReference type="SMART" id="SM01359">
    <property type="entry name" value="A2M_N_2"/>
    <property type="match status" value="1"/>
</dbReference>
<evidence type="ECO:0000313" key="7">
    <source>
        <dbReference type="EMBL" id="KAK7480814.1"/>
    </source>
</evidence>
<evidence type="ECO:0000256" key="4">
    <source>
        <dbReference type="SAM" id="SignalP"/>
    </source>
</evidence>
<dbReference type="Gene3D" id="2.60.40.1930">
    <property type="match status" value="2"/>
</dbReference>
<accession>A0ABD0K0G8</accession>
<dbReference type="Gene3D" id="2.60.40.2950">
    <property type="match status" value="1"/>
</dbReference>
<dbReference type="InterPro" id="IPR011625">
    <property type="entry name" value="A2M_N_BRD"/>
</dbReference>
<reference evidence="7 8" key="1">
    <citation type="journal article" date="2023" name="Sci. Data">
        <title>Genome assembly of the Korean intertidal mud-creeper Batillaria attramentaria.</title>
        <authorList>
            <person name="Patra A.K."/>
            <person name="Ho P.T."/>
            <person name="Jun S."/>
            <person name="Lee S.J."/>
            <person name="Kim Y."/>
            <person name="Won Y.J."/>
        </authorList>
    </citation>
    <scope>NUCLEOTIDE SEQUENCE [LARGE SCALE GENOMIC DNA]</scope>
    <source>
        <strain evidence="7">Wonlab-2016</strain>
    </source>
</reference>
<dbReference type="PANTHER" id="PTHR11412:SF136">
    <property type="entry name" value="CD109 ANTIGEN"/>
    <property type="match status" value="1"/>
</dbReference>
<keyword evidence="8" id="KW-1185">Reference proteome</keyword>
<gene>
    <name evidence="7" type="ORF">BaRGS_00027980</name>
</gene>
<feature type="region of interest" description="Disordered" evidence="3">
    <location>
        <begin position="533"/>
        <end position="570"/>
    </location>
</feature>
<dbReference type="PANTHER" id="PTHR11412">
    <property type="entry name" value="MACROGLOBULIN / COMPLEMENT"/>
    <property type="match status" value="1"/>
</dbReference>
<feature type="compositionally biased region" description="Basic and acidic residues" evidence="3">
    <location>
        <begin position="539"/>
        <end position="557"/>
    </location>
</feature>
<protein>
    <recommendedName>
        <fullName evidence="9">Alpha-2-macroglobulin bait region domain-containing protein</fullName>
    </recommendedName>
</protein>
<organism evidence="7 8">
    <name type="scientific">Batillaria attramentaria</name>
    <dbReference type="NCBI Taxonomy" id="370345"/>
    <lineage>
        <taxon>Eukaryota</taxon>
        <taxon>Metazoa</taxon>
        <taxon>Spiralia</taxon>
        <taxon>Lophotrochozoa</taxon>
        <taxon>Mollusca</taxon>
        <taxon>Gastropoda</taxon>
        <taxon>Caenogastropoda</taxon>
        <taxon>Sorbeoconcha</taxon>
        <taxon>Cerithioidea</taxon>
        <taxon>Batillariidae</taxon>
        <taxon>Batillaria</taxon>
    </lineage>
</organism>
<dbReference type="AlphaFoldDB" id="A0ABD0K0G8"/>
<name>A0ABD0K0G8_9CAEN</name>
<comment type="caution">
    <text evidence="7">The sequence shown here is derived from an EMBL/GenBank/DDBJ whole genome shotgun (WGS) entry which is preliminary data.</text>
</comment>
<evidence type="ECO:0008006" key="9">
    <source>
        <dbReference type="Google" id="ProtNLM"/>
    </source>
</evidence>
<dbReference type="SMART" id="SM01360">
    <property type="entry name" value="A2M"/>
    <property type="match status" value="1"/>
</dbReference>
<dbReference type="Gene3D" id="2.60.40.10">
    <property type="entry name" value="Immunoglobulins"/>
    <property type="match status" value="1"/>
</dbReference>
<feature type="non-terminal residue" evidence="7">
    <location>
        <position position="757"/>
    </location>
</feature>
<dbReference type="InterPro" id="IPR050473">
    <property type="entry name" value="A2M/Complement_sys"/>
</dbReference>
<dbReference type="Gene3D" id="2.20.130.20">
    <property type="match status" value="1"/>
</dbReference>
<feature type="non-terminal residue" evidence="7">
    <location>
        <position position="1"/>
    </location>
</feature>
<evidence type="ECO:0000256" key="1">
    <source>
        <dbReference type="ARBA" id="ARBA00022729"/>
    </source>
</evidence>
<evidence type="ECO:0000259" key="5">
    <source>
        <dbReference type="SMART" id="SM01359"/>
    </source>
</evidence>
<keyword evidence="2" id="KW-0882">Thioester bond</keyword>
<evidence type="ECO:0000313" key="8">
    <source>
        <dbReference type="Proteomes" id="UP001519460"/>
    </source>
</evidence>
<dbReference type="Pfam" id="PF00207">
    <property type="entry name" value="A2M"/>
    <property type="match status" value="1"/>
</dbReference>
<evidence type="ECO:0000256" key="2">
    <source>
        <dbReference type="ARBA" id="ARBA00022966"/>
    </source>
</evidence>
<keyword evidence="1 4" id="KW-0732">Signal</keyword>
<dbReference type="InterPro" id="IPR002890">
    <property type="entry name" value="MG2"/>
</dbReference>
<evidence type="ECO:0000256" key="3">
    <source>
        <dbReference type="SAM" id="MobiDB-lite"/>
    </source>
</evidence>
<feature type="domain" description="Alpha-2-macroglobulin bait region" evidence="5">
    <location>
        <begin position="344"/>
        <end position="477"/>
    </location>
</feature>
<dbReference type="EMBL" id="JACVVK020000274">
    <property type="protein sequence ID" value="KAK7480814.1"/>
    <property type="molecule type" value="Genomic_DNA"/>
</dbReference>
<dbReference type="Pfam" id="PF07703">
    <property type="entry name" value="A2M_BRD"/>
    <property type="match status" value="1"/>
</dbReference>
<dbReference type="Proteomes" id="UP001519460">
    <property type="component" value="Unassembled WGS sequence"/>
</dbReference>
<evidence type="ECO:0000259" key="6">
    <source>
        <dbReference type="SMART" id="SM01360"/>
    </source>
</evidence>
<sequence>WLTAVLALSACIIGGQAATTHSEHGNYWVTAPAAVTPGTNYTVTVEILQSTTPVHVRAEIEHMTTYSFQPAQIVSVAGDEDDFVPSTLSTSGSYTFHVRGTGGLQIEERKTLSVDRQLASVYIQTDRSTYEPGQKVNIETFALRDSDLKPYTERPYDITLKAGSIVMQRWTSQKGDVSSFSYDLDTHPPLGTWTVTTSSAETGSKSYSFNVQEYEKPAFKVNLQLPATINSSMSLTGTLEASHPFGVQVKGTAELTVLPDELTKTTIQFKITDNAGQPLHIPSDSVFSTVYVYGVGHYTRPSPDSRYRVSAFTGSYPILARKLTLPDSGSFPLELDIPEDVDTVDLINRPAHADFKVTSNQPLSTLNVQLLSRGQVVKAFQPPLTHKASSADVYTAQFDVEVTWDMTPVTEMLVYYVKHNQDTSSNEVVADSLALNVEGISRNQVQLTADDTRVEPGQQVELHVQAEPNSVVGVLVYEQDSMTDSDTLDKVKTAVLAQTVGPKPHAESVYKATGIQSPSSLFSNHGFFSMDGSTRLVRPRREVKSKEETPQAEESPRPVRNTASAAKRQASDNFVAQVSEGDPQTIYFGTKTTKPDGTASFLVQLPDTITTWTATAFAFDQDGRVGVVQQPLLIEAAREVYMELVGTKHLVVGEHFVVRADVHNTRSVDAQVDVTLRQPSGVTGWSVTSVDVSSNGTVNTRSGPVTRSVTVSAQGSSSVYFAVVADYQTMGADYNVLTVEAVSGSSSHQLDFVYTVV</sequence>
<dbReference type="Pfam" id="PF01835">
    <property type="entry name" value="MG2"/>
    <property type="match status" value="1"/>
</dbReference>
<feature type="domain" description="Alpha-2-macroglobulin" evidence="6">
    <location>
        <begin position="585"/>
        <end position="676"/>
    </location>
</feature>
<feature type="chain" id="PRO_5044741361" description="Alpha-2-macroglobulin bait region domain-containing protein" evidence="4">
    <location>
        <begin position="18"/>
        <end position="757"/>
    </location>
</feature>
<dbReference type="InterPro" id="IPR013783">
    <property type="entry name" value="Ig-like_fold"/>
</dbReference>
<feature type="signal peptide" evidence="4">
    <location>
        <begin position="1"/>
        <end position="17"/>
    </location>
</feature>
<proteinExistence type="predicted"/>